<reference evidence="1 2" key="1">
    <citation type="submission" date="2019-05" db="EMBL/GenBank/DDBJ databases">
        <title>Another draft genome of Portunus trituberculatus and its Hox gene families provides insights of decapod evolution.</title>
        <authorList>
            <person name="Jeong J.-H."/>
            <person name="Song I."/>
            <person name="Kim S."/>
            <person name="Choi T."/>
            <person name="Kim D."/>
            <person name="Ryu S."/>
            <person name="Kim W."/>
        </authorList>
    </citation>
    <scope>NUCLEOTIDE SEQUENCE [LARGE SCALE GENOMIC DNA]</scope>
    <source>
        <tissue evidence="1">Muscle</tissue>
    </source>
</reference>
<organism evidence="1 2">
    <name type="scientific">Portunus trituberculatus</name>
    <name type="common">Swimming crab</name>
    <name type="synonym">Neptunus trituberculatus</name>
    <dbReference type="NCBI Taxonomy" id="210409"/>
    <lineage>
        <taxon>Eukaryota</taxon>
        <taxon>Metazoa</taxon>
        <taxon>Ecdysozoa</taxon>
        <taxon>Arthropoda</taxon>
        <taxon>Crustacea</taxon>
        <taxon>Multicrustacea</taxon>
        <taxon>Malacostraca</taxon>
        <taxon>Eumalacostraca</taxon>
        <taxon>Eucarida</taxon>
        <taxon>Decapoda</taxon>
        <taxon>Pleocyemata</taxon>
        <taxon>Brachyura</taxon>
        <taxon>Eubrachyura</taxon>
        <taxon>Portunoidea</taxon>
        <taxon>Portunidae</taxon>
        <taxon>Portuninae</taxon>
        <taxon>Portunus</taxon>
    </lineage>
</organism>
<evidence type="ECO:0000313" key="2">
    <source>
        <dbReference type="Proteomes" id="UP000324222"/>
    </source>
</evidence>
<evidence type="ECO:0000313" key="1">
    <source>
        <dbReference type="EMBL" id="MPC34869.1"/>
    </source>
</evidence>
<protein>
    <submittedName>
        <fullName evidence="1">Uncharacterized protein</fullName>
    </submittedName>
</protein>
<gene>
    <name evidence="1" type="ORF">E2C01_028271</name>
</gene>
<sequence>MVLRYPVNSQLQCLVITTLDSIYGKKISQIRYQPMFCLHHTVAPPCHHNSQSLPAFPTEHK</sequence>
<dbReference type="AlphaFoldDB" id="A0A5B7ENW1"/>
<dbReference type="Proteomes" id="UP000324222">
    <property type="component" value="Unassembled WGS sequence"/>
</dbReference>
<dbReference type="EMBL" id="VSRR010003149">
    <property type="protein sequence ID" value="MPC34869.1"/>
    <property type="molecule type" value="Genomic_DNA"/>
</dbReference>
<keyword evidence="2" id="KW-1185">Reference proteome</keyword>
<accession>A0A5B7ENW1</accession>
<proteinExistence type="predicted"/>
<name>A0A5B7ENW1_PORTR</name>
<comment type="caution">
    <text evidence="1">The sequence shown here is derived from an EMBL/GenBank/DDBJ whole genome shotgun (WGS) entry which is preliminary data.</text>
</comment>